<accession>A0ABP9Q2X1</accession>
<evidence type="ECO:0000313" key="6">
    <source>
        <dbReference type="EMBL" id="GAA5153918.1"/>
    </source>
</evidence>
<gene>
    <name evidence="6" type="ORF">GCM10023321_24970</name>
</gene>
<keyword evidence="3" id="KW-0804">Transcription</keyword>
<evidence type="ECO:0000256" key="1">
    <source>
        <dbReference type="ARBA" id="ARBA00023015"/>
    </source>
</evidence>
<dbReference type="Proteomes" id="UP001428817">
    <property type="component" value="Unassembled WGS sequence"/>
</dbReference>
<dbReference type="Pfam" id="PF16925">
    <property type="entry name" value="TetR_C_13"/>
    <property type="match status" value="1"/>
</dbReference>
<evidence type="ECO:0000256" key="4">
    <source>
        <dbReference type="PROSITE-ProRule" id="PRU00335"/>
    </source>
</evidence>
<evidence type="ECO:0000256" key="2">
    <source>
        <dbReference type="ARBA" id="ARBA00023125"/>
    </source>
</evidence>
<dbReference type="PANTHER" id="PTHR47506:SF1">
    <property type="entry name" value="HTH-TYPE TRANSCRIPTIONAL REGULATOR YJDC"/>
    <property type="match status" value="1"/>
</dbReference>
<evidence type="ECO:0000256" key="3">
    <source>
        <dbReference type="ARBA" id="ARBA00023163"/>
    </source>
</evidence>
<organism evidence="6 7">
    <name type="scientific">Pseudonocardia eucalypti</name>
    <dbReference type="NCBI Taxonomy" id="648755"/>
    <lineage>
        <taxon>Bacteria</taxon>
        <taxon>Bacillati</taxon>
        <taxon>Actinomycetota</taxon>
        <taxon>Actinomycetes</taxon>
        <taxon>Pseudonocardiales</taxon>
        <taxon>Pseudonocardiaceae</taxon>
        <taxon>Pseudonocardia</taxon>
    </lineage>
</organism>
<name>A0ABP9Q2X1_9PSEU</name>
<sequence>MPGMPRPVDTRERIVRSAARLFLARSYAGVGVADLCEAADVRRGSFYHYFPSKVELAKAVVDLHAGEFHRRMAEAQRDPGADRLRAAADAVFTIQSAFEGKFGRIVGCPFGNLAAELATTDDEVRAHVADALAGWEARLAQICREVAADGALRPGLDPDRVARALLAQIQGLILLAKVRGDSARSIRDDLGTVIDSFLITR</sequence>
<keyword evidence="2 4" id="KW-0238">DNA-binding</keyword>
<feature type="DNA-binding region" description="H-T-H motif" evidence="4">
    <location>
        <begin position="31"/>
        <end position="50"/>
    </location>
</feature>
<evidence type="ECO:0000259" key="5">
    <source>
        <dbReference type="PROSITE" id="PS50977"/>
    </source>
</evidence>
<dbReference type="InterPro" id="IPR001647">
    <property type="entry name" value="HTH_TetR"/>
</dbReference>
<dbReference type="PANTHER" id="PTHR47506">
    <property type="entry name" value="TRANSCRIPTIONAL REGULATORY PROTEIN"/>
    <property type="match status" value="1"/>
</dbReference>
<dbReference type="PROSITE" id="PS50977">
    <property type="entry name" value="HTH_TETR_2"/>
    <property type="match status" value="1"/>
</dbReference>
<protein>
    <submittedName>
        <fullName evidence="6">TetR/AcrR family transcriptional regulator</fullName>
    </submittedName>
</protein>
<feature type="domain" description="HTH tetR-type" evidence="5">
    <location>
        <begin position="8"/>
        <end position="68"/>
    </location>
</feature>
<dbReference type="PRINTS" id="PR00455">
    <property type="entry name" value="HTHTETR"/>
</dbReference>
<keyword evidence="1" id="KW-0805">Transcription regulation</keyword>
<dbReference type="EMBL" id="BAABJP010000008">
    <property type="protein sequence ID" value="GAA5153918.1"/>
    <property type="molecule type" value="Genomic_DNA"/>
</dbReference>
<dbReference type="InterPro" id="IPR009057">
    <property type="entry name" value="Homeodomain-like_sf"/>
</dbReference>
<keyword evidence="7" id="KW-1185">Reference proteome</keyword>
<proteinExistence type="predicted"/>
<dbReference type="InterPro" id="IPR036271">
    <property type="entry name" value="Tet_transcr_reg_TetR-rel_C_sf"/>
</dbReference>
<dbReference type="SUPFAM" id="SSF46689">
    <property type="entry name" value="Homeodomain-like"/>
    <property type="match status" value="1"/>
</dbReference>
<dbReference type="SUPFAM" id="SSF48498">
    <property type="entry name" value="Tetracyclin repressor-like, C-terminal domain"/>
    <property type="match status" value="1"/>
</dbReference>
<dbReference type="Pfam" id="PF00440">
    <property type="entry name" value="TetR_N"/>
    <property type="match status" value="1"/>
</dbReference>
<comment type="caution">
    <text evidence="6">The sequence shown here is derived from an EMBL/GenBank/DDBJ whole genome shotgun (WGS) entry which is preliminary data.</text>
</comment>
<dbReference type="Gene3D" id="1.10.357.10">
    <property type="entry name" value="Tetracycline Repressor, domain 2"/>
    <property type="match status" value="1"/>
</dbReference>
<dbReference type="InterPro" id="IPR011075">
    <property type="entry name" value="TetR_C"/>
</dbReference>
<reference evidence="7" key="1">
    <citation type="journal article" date="2019" name="Int. J. Syst. Evol. Microbiol.">
        <title>The Global Catalogue of Microorganisms (GCM) 10K type strain sequencing project: providing services to taxonomists for standard genome sequencing and annotation.</title>
        <authorList>
            <consortium name="The Broad Institute Genomics Platform"/>
            <consortium name="The Broad Institute Genome Sequencing Center for Infectious Disease"/>
            <person name="Wu L."/>
            <person name="Ma J."/>
        </authorList>
    </citation>
    <scope>NUCLEOTIDE SEQUENCE [LARGE SCALE GENOMIC DNA]</scope>
    <source>
        <strain evidence="7">JCM 18303</strain>
    </source>
</reference>
<evidence type="ECO:0000313" key="7">
    <source>
        <dbReference type="Proteomes" id="UP001428817"/>
    </source>
</evidence>